<feature type="compositionally biased region" description="Basic and acidic residues" evidence="2">
    <location>
        <begin position="888"/>
        <end position="912"/>
    </location>
</feature>
<feature type="compositionally biased region" description="Basic and acidic residues" evidence="2">
    <location>
        <begin position="792"/>
        <end position="810"/>
    </location>
</feature>
<dbReference type="Proteomes" id="UP000005239">
    <property type="component" value="Unassembled WGS sequence"/>
</dbReference>
<feature type="compositionally biased region" description="Polar residues" evidence="2">
    <location>
        <begin position="298"/>
        <end position="320"/>
    </location>
</feature>
<feature type="coiled-coil region" evidence="1">
    <location>
        <begin position="387"/>
        <end position="583"/>
    </location>
</feature>
<sequence length="989" mass="114090">MMRRCIRDVKTEFEAPGESGPPSKSKNTRTDYYVMDSMQRLEQQVQKHKQLVKDAPAAAPAAGPANERIVELEEKVKELEAEAEKAAEDVHNGVIEMLEKLAVGQYNNNYQYNSMHKDDPRETVQDSERELYKMEQKLIEEREEAARTLAELEEAKNNEIREWVKKYEDSYRTSIPHHAQDQSARDEAAYLRRQLEQCQSDFNVLKERAEWAESRADRLKRERDESFRSNARVKAKYEHLGKDFDELRRVNGILATTRAHKLHEKLQVAKKRIKELEKIAVNKTYVSSSSNRECRTPETITVRSNSATPFASPIYDSSTAGDDDDGYILPMPPKRNAAKATAKHSSRARPSDDRASVRSHSHATTTSIDQDESQEAGDTSSPLEHRLKRAEARAAKAEEVRALLEREVTDLKMAAVQKDNLVMGIQKTQRDIDNERAEWKDKEREFMDKINSITRDFESDRAQWKDKQLELELQIHEHERQIQAGIVAERDSDRQVQAHGKKIDCLERELRESHDRQRRAVEDCKTAEANAARCEAEVDNMRRALESSRREYVDLKTNAKQGVADLEARLAGMEKHLKGLKETNDFLVNTTAGELAHRLHNAQMKIIQLQRTKAENEDSFEADPRDMVPRMDSGRHASRMREHPDLPPPVRNHWSPDDRRMTDRGRDGGYRHHSMDMDKRGGLMDGGWEGDTGPFRHRSMENRGGLMNDGWDGERFRMVWATKCGPNDANLFQQQQHWHEDGMGRGRGGEWNDNPERYRNHSMHHGGGMMDMEDDAARYRQQHPMGDMGELFDDRERDDNSERFRRHSKDNMGGRFDYGRRDDIEERFRHPMDNMGGGMMHDERAGTCQPRFRHSMDNTMMAHDGREGTQPAFRHHSVIELDGEEEEPREKRRRETMGGGGGEERRADRPHLFDSSSSTVAIEGGQRVNSVASEEPPTDGVVVDTGRREVKEEESPEEEQAELDMSHPAFRALVEAHKRMVTRIRPKDE</sequence>
<proteinExistence type="predicted"/>
<feature type="region of interest" description="Disordered" evidence="2">
    <location>
        <begin position="786"/>
        <end position="810"/>
    </location>
</feature>
<feature type="coiled-coil region" evidence="1">
    <location>
        <begin position="124"/>
        <end position="162"/>
    </location>
</feature>
<feature type="region of interest" description="Disordered" evidence="2">
    <location>
        <begin position="45"/>
        <end position="66"/>
    </location>
</feature>
<protein>
    <submittedName>
        <fullName evidence="3">Uncharacterized protein</fullName>
    </submittedName>
</protein>
<feature type="region of interest" description="Disordered" evidence="2">
    <location>
        <begin position="880"/>
        <end position="965"/>
    </location>
</feature>
<feature type="region of interest" description="Disordered" evidence="2">
    <location>
        <begin position="615"/>
        <end position="686"/>
    </location>
</feature>
<reference evidence="3" key="2">
    <citation type="submission" date="2022-06" db="UniProtKB">
        <authorList>
            <consortium name="EnsemblMetazoa"/>
        </authorList>
    </citation>
    <scope>IDENTIFICATION</scope>
    <source>
        <strain evidence="3">PS312</strain>
    </source>
</reference>
<evidence type="ECO:0000256" key="1">
    <source>
        <dbReference type="SAM" id="Coils"/>
    </source>
</evidence>
<accession>A0A2A6CV84</accession>
<dbReference type="AlphaFoldDB" id="A0A2A6CV84"/>
<keyword evidence="1" id="KW-0175">Coiled coil</keyword>
<gene>
    <name evidence="3" type="primary">WBGene00104338</name>
</gene>
<dbReference type="EnsemblMetazoa" id="PPA14784.1">
    <property type="protein sequence ID" value="PPA14784.1"/>
    <property type="gene ID" value="WBGene00104338"/>
</dbReference>
<reference evidence="4" key="1">
    <citation type="journal article" date="2008" name="Nat. Genet.">
        <title>The Pristionchus pacificus genome provides a unique perspective on nematode lifestyle and parasitism.</title>
        <authorList>
            <person name="Dieterich C."/>
            <person name="Clifton S.W."/>
            <person name="Schuster L.N."/>
            <person name="Chinwalla A."/>
            <person name="Delehaunty K."/>
            <person name="Dinkelacker I."/>
            <person name="Fulton L."/>
            <person name="Fulton R."/>
            <person name="Godfrey J."/>
            <person name="Minx P."/>
            <person name="Mitreva M."/>
            <person name="Roeseler W."/>
            <person name="Tian H."/>
            <person name="Witte H."/>
            <person name="Yang S.P."/>
            <person name="Wilson R.K."/>
            <person name="Sommer R.J."/>
        </authorList>
    </citation>
    <scope>NUCLEOTIDE SEQUENCE [LARGE SCALE GENOMIC DNA]</scope>
    <source>
        <strain evidence="4">PS312</strain>
    </source>
</reference>
<feature type="compositionally biased region" description="Basic and acidic residues" evidence="2">
    <location>
        <begin position="615"/>
        <end position="645"/>
    </location>
</feature>
<keyword evidence="4" id="KW-1185">Reference proteome</keyword>
<evidence type="ECO:0000256" key="2">
    <source>
        <dbReference type="SAM" id="MobiDB-lite"/>
    </source>
</evidence>
<feature type="region of interest" description="Disordered" evidence="2">
    <location>
        <begin position="1"/>
        <end position="29"/>
    </location>
</feature>
<feature type="compositionally biased region" description="Basic and acidic residues" evidence="2">
    <location>
        <begin position="1"/>
        <end position="13"/>
    </location>
</feature>
<accession>A0A8R1YFJ5</accession>
<name>A0A2A6CV84_PRIPA</name>
<organism evidence="3 4">
    <name type="scientific">Pristionchus pacificus</name>
    <name type="common">Parasitic nematode worm</name>
    <dbReference type="NCBI Taxonomy" id="54126"/>
    <lineage>
        <taxon>Eukaryota</taxon>
        <taxon>Metazoa</taxon>
        <taxon>Ecdysozoa</taxon>
        <taxon>Nematoda</taxon>
        <taxon>Chromadorea</taxon>
        <taxon>Rhabditida</taxon>
        <taxon>Rhabditina</taxon>
        <taxon>Diplogasteromorpha</taxon>
        <taxon>Diplogasteroidea</taxon>
        <taxon>Neodiplogasteridae</taxon>
        <taxon>Pristionchus</taxon>
    </lineage>
</organism>
<evidence type="ECO:0000313" key="4">
    <source>
        <dbReference type="Proteomes" id="UP000005239"/>
    </source>
</evidence>
<feature type="compositionally biased region" description="Basic and acidic residues" evidence="2">
    <location>
        <begin position="654"/>
        <end position="682"/>
    </location>
</feature>
<feature type="compositionally biased region" description="Low complexity" evidence="2">
    <location>
        <begin position="55"/>
        <end position="65"/>
    </location>
</feature>
<feature type="region of interest" description="Disordered" evidence="2">
    <location>
        <begin position="285"/>
        <end position="386"/>
    </location>
</feature>
<evidence type="ECO:0000313" key="3">
    <source>
        <dbReference type="EnsemblMetazoa" id="PPA14784.1"/>
    </source>
</evidence>